<dbReference type="STRING" id="516051.VC82_2291"/>
<feature type="transmembrane region" description="Helical" evidence="1">
    <location>
        <begin position="21"/>
        <end position="40"/>
    </location>
</feature>
<dbReference type="RefSeq" id="WP_045802481.1">
    <property type="nucleotide sequence ID" value="NZ_CP011071.1"/>
</dbReference>
<reference evidence="2 3" key="1">
    <citation type="submission" date="2015-03" db="EMBL/GenBank/DDBJ databases">
        <title>Complete genome sequence of Muricauda lutaonensis CC-HSB-11T, isolated from a coastal hot spring.</title>
        <authorList>
            <person name="Kim K.M."/>
        </authorList>
    </citation>
    <scope>NUCLEOTIDE SEQUENCE [LARGE SCALE GENOMIC DNA]</scope>
    <source>
        <strain evidence="2 3">CC-HSB-11</strain>
    </source>
</reference>
<organism evidence="2 3">
    <name type="scientific">Flagellimonas lutaonensis</name>
    <dbReference type="NCBI Taxonomy" id="516051"/>
    <lineage>
        <taxon>Bacteria</taxon>
        <taxon>Pseudomonadati</taxon>
        <taxon>Bacteroidota</taxon>
        <taxon>Flavobacteriia</taxon>
        <taxon>Flavobacteriales</taxon>
        <taxon>Flavobacteriaceae</taxon>
        <taxon>Flagellimonas</taxon>
    </lineage>
</organism>
<dbReference type="AlphaFoldDB" id="A0A0D5YU75"/>
<sequence>MSNDYKSPAFKKLLDSLQQQSWELELIISGFAIFGLFTAYEPLKTAMINAQNEQQIYSFVIYFLAFIACSILLFNLLLHVVLRGLWIGALGLRYVSGDIDFDSLGYSAKFKNYLRKRIVSFDRYIANLENYCSILFAISFLLIFYVLAVTAVIVAFVSVATFIISNDELPNWISKGLGVGLVIFLLIGMLLTFFDFITQGLLKKNKWVAKIYFPVYWVFSFLTLSILYRPLIYNFLDNKFGKRLILSLTPFYILILVITSLEYRNSNYLDHDSNSSAEIANKENYFDMLTEEEDYPGDAVIPSKVITTPYLQVFIPYAEKIEDRIFAYNDSIKPKEDLRGLSSTITFSSKGNNWGMSTRQKDSIRSIYLKTFNESYSFQIDTLQLDSDFVITTSPKGQLGFETYLNIENLSEGKHLLRVKRKRKEKGEIVSVTEASIPFWYFNN</sequence>
<dbReference type="OrthoDB" id="1491387at2"/>
<keyword evidence="1" id="KW-0472">Membrane</keyword>
<dbReference type="EMBL" id="CP011071">
    <property type="protein sequence ID" value="AKA35882.1"/>
    <property type="molecule type" value="Genomic_DNA"/>
</dbReference>
<dbReference type="KEGG" id="mlt:VC82_2291"/>
<dbReference type="Proteomes" id="UP000032726">
    <property type="component" value="Chromosome"/>
</dbReference>
<evidence type="ECO:0000256" key="1">
    <source>
        <dbReference type="SAM" id="Phobius"/>
    </source>
</evidence>
<keyword evidence="1" id="KW-1133">Transmembrane helix</keyword>
<dbReference type="HOGENOM" id="CLU_609541_0_0_10"/>
<keyword evidence="3" id="KW-1185">Reference proteome</keyword>
<feature type="transmembrane region" description="Helical" evidence="1">
    <location>
        <begin position="209"/>
        <end position="228"/>
    </location>
</feature>
<evidence type="ECO:0000313" key="2">
    <source>
        <dbReference type="EMBL" id="AKA35882.1"/>
    </source>
</evidence>
<feature type="transmembrane region" description="Helical" evidence="1">
    <location>
        <begin position="176"/>
        <end position="197"/>
    </location>
</feature>
<proteinExistence type="predicted"/>
<dbReference type="PATRIC" id="fig|516051.4.peg.2358"/>
<feature type="transmembrane region" description="Helical" evidence="1">
    <location>
        <begin position="240"/>
        <end position="261"/>
    </location>
</feature>
<feature type="transmembrane region" description="Helical" evidence="1">
    <location>
        <begin position="60"/>
        <end position="82"/>
    </location>
</feature>
<accession>A0A0D5YU75</accession>
<evidence type="ECO:0000313" key="3">
    <source>
        <dbReference type="Proteomes" id="UP000032726"/>
    </source>
</evidence>
<keyword evidence="1" id="KW-0812">Transmembrane</keyword>
<feature type="transmembrane region" description="Helical" evidence="1">
    <location>
        <begin position="131"/>
        <end position="164"/>
    </location>
</feature>
<gene>
    <name evidence="2" type="ORF">VC82_2291</name>
</gene>
<name>A0A0D5YU75_9FLAO</name>
<protein>
    <submittedName>
        <fullName evidence="2">Uncharacterized protein</fullName>
    </submittedName>
</protein>